<protein>
    <submittedName>
        <fullName evidence="2">Uncharacterized protein</fullName>
    </submittedName>
</protein>
<dbReference type="Proteomes" id="UP000610558">
    <property type="component" value="Unassembled WGS sequence"/>
</dbReference>
<proteinExistence type="predicted"/>
<reference evidence="2" key="1">
    <citation type="submission" date="2020-09" db="EMBL/GenBank/DDBJ databases">
        <authorList>
            <person name="Yoon J.-W."/>
        </authorList>
    </citation>
    <scope>NUCLEOTIDE SEQUENCE</scope>
    <source>
        <strain evidence="2">KMU-158</strain>
    </source>
</reference>
<keyword evidence="3" id="KW-1185">Reference proteome</keyword>
<comment type="caution">
    <text evidence="2">The sequence shown here is derived from an EMBL/GenBank/DDBJ whole genome shotgun (WGS) entry which is preliminary data.</text>
</comment>
<evidence type="ECO:0000313" key="2">
    <source>
        <dbReference type="EMBL" id="MBD2860089.1"/>
    </source>
</evidence>
<keyword evidence="1" id="KW-0472">Membrane</keyword>
<dbReference type="AlphaFoldDB" id="A0A927GY53"/>
<dbReference type="EMBL" id="JACXLD010000011">
    <property type="protein sequence ID" value="MBD2860089.1"/>
    <property type="molecule type" value="Genomic_DNA"/>
</dbReference>
<feature type="transmembrane region" description="Helical" evidence="1">
    <location>
        <begin position="6"/>
        <end position="27"/>
    </location>
</feature>
<organism evidence="2 3">
    <name type="scientific">Spongiibacter pelagi</name>
    <dbReference type="NCBI Taxonomy" id="2760804"/>
    <lineage>
        <taxon>Bacteria</taxon>
        <taxon>Pseudomonadati</taxon>
        <taxon>Pseudomonadota</taxon>
        <taxon>Gammaproteobacteria</taxon>
        <taxon>Cellvibrionales</taxon>
        <taxon>Spongiibacteraceae</taxon>
        <taxon>Spongiibacter</taxon>
    </lineage>
</organism>
<accession>A0A927GY53</accession>
<keyword evidence="1" id="KW-1133">Transmembrane helix</keyword>
<gene>
    <name evidence="2" type="ORF">IB286_13875</name>
</gene>
<evidence type="ECO:0000313" key="3">
    <source>
        <dbReference type="Proteomes" id="UP000610558"/>
    </source>
</evidence>
<keyword evidence="1" id="KW-0812">Transmembrane</keyword>
<name>A0A927GY53_9GAMM</name>
<sequence length="173" mass="18982">MPDGVWQVILAAVLSNAVALGVLGFLFKALIGHFLDKDVAQYKSKLEAANLRLQIAYGGIFERQANAILELYSKVLELEHGAGSSEIKDPQGWNDYKESIQKAAAFYHEQRVLLPYDLDKAVLDTIQNAHEVLASSTCGEVPSDVINNFRAAKDATLYAMRKLLSVGVSSNEK</sequence>
<evidence type="ECO:0000256" key="1">
    <source>
        <dbReference type="SAM" id="Phobius"/>
    </source>
</evidence>
<dbReference type="RefSeq" id="WP_190766541.1">
    <property type="nucleotide sequence ID" value="NZ_JACXLD010000011.1"/>
</dbReference>